<dbReference type="InterPro" id="IPR056462">
    <property type="entry name" value="HAD_RAM2/GPAT1-8"/>
</dbReference>
<organism evidence="2 3">
    <name type="scientific">Paspalum notatum var. saurae</name>
    <dbReference type="NCBI Taxonomy" id="547442"/>
    <lineage>
        <taxon>Eukaryota</taxon>
        <taxon>Viridiplantae</taxon>
        <taxon>Streptophyta</taxon>
        <taxon>Embryophyta</taxon>
        <taxon>Tracheophyta</taxon>
        <taxon>Spermatophyta</taxon>
        <taxon>Magnoliopsida</taxon>
        <taxon>Liliopsida</taxon>
        <taxon>Poales</taxon>
        <taxon>Poaceae</taxon>
        <taxon>PACMAD clade</taxon>
        <taxon>Panicoideae</taxon>
        <taxon>Andropogonodae</taxon>
        <taxon>Paspaleae</taxon>
        <taxon>Paspalinae</taxon>
        <taxon>Paspalum</taxon>
    </lineage>
</organism>
<evidence type="ECO:0000259" key="1">
    <source>
        <dbReference type="Pfam" id="PF23270"/>
    </source>
</evidence>
<sequence>MLEALEAGGFLRGLLLLLLYPLTRCLSAAAGVRAMAAVAVAVVLIMQLINHSPFFPSVASEASF</sequence>
<dbReference type="AlphaFoldDB" id="A0AAQ3PL10"/>
<feature type="domain" description="Glycerol-3-phosphate acyltransferase RAM2/GPAT1-8 HAD-like" evidence="1">
    <location>
        <begin position="1"/>
        <end position="41"/>
    </location>
</feature>
<protein>
    <recommendedName>
        <fullName evidence="1">Glycerol-3-phosphate acyltransferase RAM2/GPAT1-8 HAD-like domain-containing protein</fullName>
    </recommendedName>
</protein>
<keyword evidence="3" id="KW-1185">Reference proteome</keyword>
<name>A0AAQ3PL10_PASNO</name>
<dbReference type="Pfam" id="PF23270">
    <property type="entry name" value="HAD_RAM2_N"/>
    <property type="match status" value="1"/>
</dbReference>
<dbReference type="EMBL" id="CP144745">
    <property type="protein sequence ID" value="WVZ49573.1"/>
    <property type="molecule type" value="Genomic_DNA"/>
</dbReference>
<proteinExistence type="predicted"/>
<reference evidence="2 3" key="1">
    <citation type="submission" date="2024-02" db="EMBL/GenBank/DDBJ databases">
        <title>High-quality chromosome-scale genome assembly of Pensacola bahiagrass (Paspalum notatum Flugge var. saurae).</title>
        <authorList>
            <person name="Vega J.M."/>
            <person name="Podio M."/>
            <person name="Orjuela J."/>
            <person name="Siena L.A."/>
            <person name="Pessino S.C."/>
            <person name="Combes M.C."/>
            <person name="Mariac C."/>
            <person name="Albertini E."/>
            <person name="Pupilli F."/>
            <person name="Ortiz J.P.A."/>
            <person name="Leblanc O."/>
        </authorList>
    </citation>
    <scope>NUCLEOTIDE SEQUENCE [LARGE SCALE GENOMIC DNA]</scope>
    <source>
        <strain evidence="2">R1</strain>
        <tissue evidence="2">Leaf</tissue>
    </source>
</reference>
<accession>A0AAQ3PL10</accession>
<dbReference type="Proteomes" id="UP001341281">
    <property type="component" value="Chromosome 01"/>
</dbReference>
<evidence type="ECO:0000313" key="3">
    <source>
        <dbReference type="Proteomes" id="UP001341281"/>
    </source>
</evidence>
<gene>
    <name evidence="2" type="ORF">U9M48_000915</name>
</gene>
<evidence type="ECO:0000313" key="2">
    <source>
        <dbReference type="EMBL" id="WVZ49573.1"/>
    </source>
</evidence>